<dbReference type="InParanoid" id="K4AH80"/>
<dbReference type="EnsemblPlants" id="KQK88270">
    <property type="protein sequence ID" value="KQK88270"/>
    <property type="gene ID" value="SETIT_038237mg"/>
</dbReference>
<organism evidence="1 2">
    <name type="scientific">Setaria italica</name>
    <name type="common">Foxtail millet</name>
    <name type="synonym">Panicum italicum</name>
    <dbReference type="NCBI Taxonomy" id="4555"/>
    <lineage>
        <taxon>Eukaryota</taxon>
        <taxon>Viridiplantae</taxon>
        <taxon>Streptophyta</taxon>
        <taxon>Embryophyta</taxon>
        <taxon>Tracheophyta</taxon>
        <taxon>Spermatophyta</taxon>
        <taxon>Magnoliopsida</taxon>
        <taxon>Liliopsida</taxon>
        <taxon>Poales</taxon>
        <taxon>Poaceae</taxon>
        <taxon>PACMAD clade</taxon>
        <taxon>Panicoideae</taxon>
        <taxon>Panicodae</taxon>
        <taxon>Paniceae</taxon>
        <taxon>Cenchrinae</taxon>
        <taxon>Setaria</taxon>
    </lineage>
</organism>
<reference evidence="2" key="1">
    <citation type="journal article" date="2012" name="Nat. Biotechnol.">
        <title>Reference genome sequence of the model plant Setaria.</title>
        <authorList>
            <person name="Bennetzen J.L."/>
            <person name="Schmutz J."/>
            <person name="Wang H."/>
            <person name="Percifield R."/>
            <person name="Hawkins J."/>
            <person name="Pontaroli A.C."/>
            <person name="Estep M."/>
            <person name="Feng L."/>
            <person name="Vaughn J.N."/>
            <person name="Grimwood J."/>
            <person name="Jenkins J."/>
            <person name="Barry K."/>
            <person name="Lindquist E."/>
            <person name="Hellsten U."/>
            <person name="Deshpande S."/>
            <person name="Wang X."/>
            <person name="Wu X."/>
            <person name="Mitros T."/>
            <person name="Triplett J."/>
            <person name="Yang X."/>
            <person name="Ye C.Y."/>
            <person name="Mauro-Herrera M."/>
            <person name="Wang L."/>
            <person name="Li P."/>
            <person name="Sharma M."/>
            <person name="Sharma R."/>
            <person name="Ronald P.C."/>
            <person name="Panaud O."/>
            <person name="Kellogg E.A."/>
            <person name="Brutnell T.P."/>
            <person name="Doust A.N."/>
            <person name="Tuskan G.A."/>
            <person name="Rokhsar D."/>
            <person name="Devos K.M."/>
        </authorList>
    </citation>
    <scope>NUCLEOTIDE SEQUENCE [LARGE SCALE GENOMIC DNA]</scope>
    <source>
        <strain evidence="2">cv. Yugu1</strain>
    </source>
</reference>
<sequence length="91" mass="9736">MASSVEGAFEAQAPATFSTAFFTTILCTSRDSTPLSHRGFMKFFTNSHRAHLNRSIGALLSSTALRCGGPVFDSEISNCVATSELTKLKDS</sequence>
<dbReference type="HOGENOM" id="CLU_2431188_0_0_1"/>
<evidence type="ECO:0000313" key="2">
    <source>
        <dbReference type="Proteomes" id="UP000004995"/>
    </source>
</evidence>
<dbReference type="Gramene" id="KQK88270">
    <property type="protein sequence ID" value="KQK88270"/>
    <property type="gene ID" value="SETIT_038237mg"/>
</dbReference>
<evidence type="ECO:0000313" key="1">
    <source>
        <dbReference type="EnsemblPlants" id="KQK88270"/>
    </source>
</evidence>
<keyword evidence="2" id="KW-1185">Reference proteome</keyword>
<name>K4AH80_SETIT</name>
<dbReference type="EMBL" id="AGNK02005510">
    <property type="status" value="NOT_ANNOTATED_CDS"/>
    <property type="molecule type" value="Genomic_DNA"/>
</dbReference>
<reference evidence="1" key="2">
    <citation type="submission" date="2018-08" db="UniProtKB">
        <authorList>
            <consortium name="EnsemblPlants"/>
        </authorList>
    </citation>
    <scope>IDENTIFICATION</scope>
    <source>
        <strain evidence="1">Yugu1</strain>
    </source>
</reference>
<dbReference type="AlphaFoldDB" id="K4AH80"/>
<accession>K4AH80</accession>
<dbReference type="Proteomes" id="UP000004995">
    <property type="component" value="Unassembled WGS sequence"/>
</dbReference>
<proteinExistence type="predicted"/>
<protein>
    <submittedName>
        <fullName evidence="1">Uncharacterized protein</fullName>
    </submittedName>
</protein>